<sequence>MTSPSVEHASFTIERVFNASPERVFHAFADPATNDRWFVRADNWPVAEYRHDFRVGGRESGRFSQDGKTFHFNETVYLDIVENRRIVSAYTMAKDDRRISASIATLDLLPEGKGTRLVFTEQAAFLDGLDKVECRREGWEQLIGLLAAELGETAAAA</sequence>
<dbReference type="Proteomes" id="UP000439983">
    <property type="component" value="Unassembled WGS sequence"/>
</dbReference>
<keyword evidence="4" id="KW-1185">Reference proteome</keyword>
<organism evidence="3 4">
    <name type="scientific">Sinorhizobium terangae</name>
    <dbReference type="NCBI Taxonomy" id="110322"/>
    <lineage>
        <taxon>Bacteria</taxon>
        <taxon>Pseudomonadati</taxon>
        <taxon>Pseudomonadota</taxon>
        <taxon>Alphaproteobacteria</taxon>
        <taxon>Hyphomicrobiales</taxon>
        <taxon>Rhizobiaceae</taxon>
        <taxon>Sinorhizobium/Ensifer group</taxon>
        <taxon>Sinorhizobium</taxon>
    </lineage>
</organism>
<feature type="domain" description="Activator of Hsp90 ATPase homologue 1/2-like C-terminal" evidence="2">
    <location>
        <begin position="18"/>
        <end position="150"/>
    </location>
</feature>
<dbReference type="InterPro" id="IPR023393">
    <property type="entry name" value="START-like_dom_sf"/>
</dbReference>
<accession>A0A6N7LBK8</accession>
<comment type="caution">
    <text evidence="3">The sequence shown here is derived from an EMBL/GenBank/DDBJ whole genome shotgun (WGS) entry which is preliminary data.</text>
</comment>
<dbReference type="Gene3D" id="3.30.530.20">
    <property type="match status" value="1"/>
</dbReference>
<evidence type="ECO:0000313" key="4">
    <source>
        <dbReference type="Proteomes" id="UP000439983"/>
    </source>
</evidence>
<dbReference type="EMBL" id="WITC01000036">
    <property type="protein sequence ID" value="MQX15122.1"/>
    <property type="molecule type" value="Genomic_DNA"/>
</dbReference>
<proteinExistence type="inferred from homology"/>
<dbReference type="AlphaFoldDB" id="A0A6N7LBK8"/>
<dbReference type="Pfam" id="PF08327">
    <property type="entry name" value="AHSA1"/>
    <property type="match status" value="1"/>
</dbReference>
<dbReference type="RefSeq" id="WP_153438635.1">
    <property type="nucleotide sequence ID" value="NZ_CP121659.1"/>
</dbReference>
<gene>
    <name evidence="3" type="ORF">GHK62_10205</name>
</gene>
<dbReference type="InterPro" id="IPR013538">
    <property type="entry name" value="ASHA1/2-like_C"/>
</dbReference>
<dbReference type="OrthoDB" id="9803476at2"/>
<protein>
    <submittedName>
        <fullName evidence="3">Polyketide cyclase</fullName>
    </submittedName>
</protein>
<dbReference type="SUPFAM" id="SSF55961">
    <property type="entry name" value="Bet v1-like"/>
    <property type="match status" value="1"/>
</dbReference>
<name>A0A6N7LBK8_SINTE</name>
<reference evidence="3 4" key="1">
    <citation type="journal article" date="2013" name="Genome Biol.">
        <title>Comparative genomics of the core and accessory genomes of 48 Sinorhizobium strains comprising five genospecies.</title>
        <authorList>
            <person name="Sugawara M."/>
            <person name="Epstein B."/>
            <person name="Badgley B.D."/>
            <person name="Unno T."/>
            <person name="Xu L."/>
            <person name="Reese J."/>
            <person name="Gyaneshwar P."/>
            <person name="Denny R."/>
            <person name="Mudge J."/>
            <person name="Bharti A.K."/>
            <person name="Farmer A.D."/>
            <person name="May G.D."/>
            <person name="Woodward J.E."/>
            <person name="Medigue C."/>
            <person name="Vallenet D."/>
            <person name="Lajus A."/>
            <person name="Rouy Z."/>
            <person name="Martinez-Vaz B."/>
            <person name="Tiffin P."/>
            <person name="Young N.D."/>
            <person name="Sadowsky M.J."/>
        </authorList>
    </citation>
    <scope>NUCLEOTIDE SEQUENCE [LARGE SCALE GENOMIC DNA]</scope>
    <source>
        <strain evidence="3 4">USDA4894</strain>
    </source>
</reference>
<evidence type="ECO:0000259" key="2">
    <source>
        <dbReference type="Pfam" id="PF08327"/>
    </source>
</evidence>
<comment type="similarity">
    <text evidence="1">Belongs to the AHA1 family.</text>
</comment>
<evidence type="ECO:0000313" key="3">
    <source>
        <dbReference type="EMBL" id="MQX15122.1"/>
    </source>
</evidence>
<evidence type="ECO:0000256" key="1">
    <source>
        <dbReference type="ARBA" id="ARBA00006817"/>
    </source>
</evidence>
<dbReference type="CDD" id="cd08900">
    <property type="entry name" value="SRPBCC_CalC_Aha1-like_7"/>
    <property type="match status" value="1"/>
</dbReference>